<organism evidence="5 6">
    <name type="scientific">Nitrosomonas nitrosa</name>
    <dbReference type="NCBI Taxonomy" id="52442"/>
    <lineage>
        <taxon>Bacteria</taxon>
        <taxon>Pseudomonadati</taxon>
        <taxon>Pseudomonadota</taxon>
        <taxon>Betaproteobacteria</taxon>
        <taxon>Nitrosomonadales</taxon>
        <taxon>Nitrosomonadaceae</taxon>
        <taxon>Nitrosomonas</taxon>
    </lineage>
</organism>
<dbReference type="STRING" id="52442.SAMN05421880_109100"/>
<evidence type="ECO:0000256" key="4">
    <source>
        <dbReference type="ARBA" id="ARBA00023136"/>
    </source>
</evidence>
<dbReference type="RefSeq" id="WP_090667754.1">
    <property type="nucleotide sequence ID" value="NZ_FOUF01000009.1"/>
</dbReference>
<dbReference type="Gene3D" id="1.20.120.1630">
    <property type="match status" value="1"/>
</dbReference>
<keyword evidence="5" id="KW-0808">Transferase</keyword>
<dbReference type="InterPro" id="IPR007318">
    <property type="entry name" value="Phopholipid_MeTrfase"/>
</dbReference>
<name>A0A1I4P0D8_9PROT</name>
<dbReference type="AlphaFoldDB" id="A0A1I4P0D8"/>
<comment type="subcellular location">
    <subcellularLocation>
        <location evidence="1">Endomembrane system</location>
        <topology evidence="1">Multi-pass membrane protein</topology>
    </subcellularLocation>
</comment>
<evidence type="ECO:0000256" key="1">
    <source>
        <dbReference type="ARBA" id="ARBA00004127"/>
    </source>
</evidence>
<keyword evidence="2" id="KW-0812">Transmembrane</keyword>
<protein>
    <submittedName>
        <fullName evidence="5">Protein-S-isoprenylcysteine O-methyltransferase Ste14</fullName>
    </submittedName>
</protein>
<gene>
    <name evidence="5" type="ORF">SAMN05421880_109100</name>
</gene>
<evidence type="ECO:0000256" key="3">
    <source>
        <dbReference type="ARBA" id="ARBA00022989"/>
    </source>
</evidence>
<dbReference type="PANTHER" id="PTHR12714">
    <property type="entry name" value="PROTEIN-S ISOPRENYLCYSTEINE O-METHYLTRANSFERASE"/>
    <property type="match status" value="1"/>
</dbReference>
<dbReference type="PANTHER" id="PTHR12714:SF24">
    <property type="entry name" value="SLR1182 PROTEIN"/>
    <property type="match status" value="1"/>
</dbReference>
<keyword evidence="3" id="KW-1133">Transmembrane helix</keyword>
<dbReference type="GO" id="GO:0012505">
    <property type="term" value="C:endomembrane system"/>
    <property type="evidence" value="ECO:0007669"/>
    <property type="project" value="UniProtKB-SubCell"/>
</dbReference>
<dbReference type="Pfam" id="PF04191">
    <property type="entry name" value="PEMT"/>
    <property type="match status" value="1"/>
</dbReference>
<reference evidence="5 6" key="1">
    <citation type="submission" date="2016-10" db="EMBL/GenBank/DDBJ databases">
        <authorList>
            <person name="de Groot N.N."/>
        </authorList>
    </citation>
    <scope>NUCLEOTIDE SEQUENCE [LARGE SCALE GENOMIC DNA]</scope>
    <source>
        <strain evidence="5 6">Nm146</strain>
    </source>
</reference>
<dbReference type="EMBL" id="FOUF01000009">
    <property type="protein sequence ID" value="SFM21232.1"/>
    <property type="molecule type" value="Genomic_DNA"/>
</dbReference>
<keyword evidence="5" id="KW-0489">Methyltransferase</keyword>
<evidence type="ECO:0000256" key="2">
    <source>
        <dbReference type="ARBA" id="ARBA00022692"/>
    </source>
</evidence>
<dbReference type="GO" id="GO:0032259">
    <property type="term" value="P:methylation"/>
    <property type="evidence" value="ECO:0007669"/>
    <property type="project" value="UniProtKB-KW"/>
</dbReference>
<dbReference type="GO" id="GO:0008168">
    <property type="term" value="F:methyltransferase activity"/>
    <property type="evidence" value="ECO:0007669"/>
    <property type="project" value="UniProtKB-KW"/>
</dbReference>
<keyword evidence="4" id="KW-0472">Membrane</keyword>
<accession>A0A1I4P0D8</accession>
<keyword evidence="6" id="KW-1185">Reference proteome</keyword>
<evidence type="ECO:0000313" key="5">
    <source>
        <dbReference type="EMBL" id="SFM21232.1"/>
    </source>
</evidence>
<sequence>MSSKLELKIPPLVVLGLNGVFMWLVADYVPEWTWIIPEGTVIAIALGVAGTALILAGAIAFRAAKTTVNPLQPSNATAVVTKGVYAISRNPMYLGFLLILLSWAVYLSNAISFAGLFAFVWYMNRYQIFPEERALLAKFGEEYAIYKRNVRRWL</sequence>
<evidence type="ECO:0000313" key="6">
    <source>
        <dbReference type="Proteomes" id="UP000199561"/>
    </source>
</evidence>
<dbReference type="Proteomes" id="UP000199561">
    <property type="component" value="Unassembled WGS sequence"/>
</dbReference>
<proteinExistence type="predicted"/>